<reference evidence="2 3" key="1">
    <citation type="submission" date="2018-06" db="EMBL/GenBank/DDBJ databases">
        <title>The Genome of Cuscuta australis (Dodder) Provides Insight into the Evolution of Plant Parasitism.</title>
        <authorList>
            <person name="Liu H."/>
        </authorList>
    </citation>
    <scope>NUCLEOTIDE SEQUENCE [LARGE SCALE GENOMIC DNA]</scope>
    <source>
        <strain evidence="3">cv. Yunnan</strain>
        <tissue evidence="2">Vines</tissue>
    </source>
</reference>
<sequence length="167" mass="18244">MKNKLCGCLRPAAVETEDSALRLRRRRGGDSDGKVTKSSATRGRRIRNLFSRTAVKNRECFAVPESYSVKKPETITEQEQGVEEEKTMSVDDDVPKSSVAETTSGSGSGRASCFLCTIVFALFSTVCWGRVGGTVVITAGLGSVSWWSSRFRRQDQVRDGGPESVKI</sequence>
<accession>A0A328DAQ3</accession>
<feature type="region of interest" description="Disordered" evidence="1">
    <location>
        <begin position="72"/>
        <end position="108"/>
    </location>
</feature>
<gene>
    <name evidence="2" type="ORF">DM860_009394</name>
</gene>
<feature type="compositionally biased region" description="Basic and acidic residues" evidence="1">
    <location>
        <begin position="83"/>
        <end position="95"/>
    </location>
</feature>
<dbReference type="Proteomes" id="UP000249390">
    <property type="component" value="Unassembled WGS sequence"/>
</dbReference>
<name>A0A328DAQ3_9ASTE</name>
<comment type="caution">
    <text evidence="2">The sequence shown here is derived from an EMBL/GenBank/DDBJ whole genome shotgun (WGS) entry which is preliminary data.</text>
</comment>
<organism evidence="2 3">
    <name type="scientific">Cuscuta australis</name>
    <dbReference type="NCBI Taxonomy" id="267555"/>
    <lineage>
        <taxon>Eukaryota</taxon>
        <taxon>Viridiplantae</taxon>
        <taxon>Streptophyta</taxon>
        <taxon>Embryophyta</taxon>
        <taxon>Tracheophyta</taxon>
        <taxon>Spermatophyta</taxon>
        <taxon>Magnoliopsida</taxon>
        <taxon>eudicotyledons</taxon>
        <taxon>Gunneridae</taxon>
        <taxon>Pentapetalae</taxon>
        <taxon>asterids</taxon>
        <taxon>lamiids</taxon>
        <taxon>Solanales</taxon>
        <taxon>Convolvulaceae</taxon>
        <taxon>Cuscuteae</taxon>
        <taxon>Cuscuta</taxon>
        <taxon>Cuscuta subgen. Grammica</taxon>
        <taxon>Cuscuta sect. Cleistogrammica</taxon>
    </lineage>
</organism>
<evidence type="ECO:0000313" key="3">
    <source>
        <dbReference type="Proteomes" id="UP000249390"/>
    </source>
</evidence>
<proteinExistence type="predicted"/>
<protein>
    <submittedName>
        <fullName evidence="2">Uncharacterized protein</fullName>
    </submittedName>
</protein>
<dbReference type="AlphaFoldDB" id="A0A328DAQ3"/>
<keyword evidence="3" id="KW-1185">Reference proteome</keyword>
<dbReference type="EMBL" id="NQVE01000162">
    <property type="protein sequence ID" value="RAL42887.1"/>
    <property type="molecule type" value="Genomic_DNA"/>
</dbReference>
<evidence type="ECO:0000256" key="1">
    <source>
        <dbReference type="SAM" id="MobiDB-lite"/>
    </source>
</evidence>
<evidence type="ECO:0000313" key="2">
    <source>
        <dbReference type="EMBL" id="RAL42887.1"/>
    </source>
</evidence>